<name>K4KNJ4_SIMAS</name>
<dbReference type="Gene3D" id="1.10.10.10">
    <property type="entry name" value="Winged helix-like DNA-binding domain superfamily/Winged helix DNA-binding domain"/>
    <property type="match status" value="1"/>
</dbReference>
<dbReference type="AlphaFoldDB" id="K4KNJ4"/>
<dbReference type="eggNOG" id="COG1051">
    <property type="taxonomic scope" value="Bacteria"/>
</dbReference>
<dbReference type="Pfam" id="PF00293">
    <property type="entry name" value="NUDIX"/>
    <property type="match status" value="1"/>
</dbReference>
<sequence length="237" mass="26786">MTSEASVTSPQKHKGVLQEVTIDNVIFGLDDRKLQLLLVKHAVGESKGQWGLPGGRVGLQQDLDSAAAQALHELTGARDLYLEQLRAFGRVDRAPNERVITIAYYALVRPESCAIAPGERASAVGWFDIKDLPELIFDHQEIVDFGLDFLRHKIRHEPIGFNLLPEKFTLLQLQELYEGILDVNLDKPNFRRKMTKMNLLVSCNEKQQGVAHRAATLYRFDPAVYEELMEQGFVFTV</sequence>
<accession>K4KNJ4</accession>
<reference evidence="2 3" key="1">
    <citation type="journal article" date="2013" name="Genome Announc.">
        <title>Complete genome sequence of Simiduia agarivorans SA1(T), a marine bacterium able to degrade a variety of polysaccharides.</title>
        <authorList>
            <person name="Lin S.Y."/>
            <person name="Shieh W.Y."/>
            <person name="Chen J.S."/>
            <person name="Tang S.L."/>
        </authorList>
    </citation>
    <scope>NUCLEOTIDE SEQUENCE [LARGE SCALE GENOMIC DNA]</scope>
    <source>
        <strain evidence="3">DSM 21679 / JCM 13881 / BCRC 17597 / SA1</strain>
    </source>
</reference>
<dbReference type="Proteomes" id="UP000000466">
    <property type="component" value="Chromosome"/>
</dbReference>
<evidence type="ECO:0000259" key="1">
    <source>
        <dbReference type="PROSITE" id="PS51462"/>
    </source>
</evidence>
<dbReference type="HOGENOM" id="CLU_037162_3_1_6"/>
<evidence type="ECO:0000313" key="3">
    <source>
        <dbReference type="Proteomes" id="UP000000466"/>
    </source>
</evidence>
<dbReference type="PANTHER" id="PTHR43736">
    <property type="entry name" value="ADP-RIBOSE PYROPHOSPHATASE"/>
    <property type="match status" value="1"/>
</dbReference>
<dbReference type="InterPro" id="IPR036388">
    <property type="entry name" value="WH-like_DNA-bd_sf"/>
</dbReference>
<organism evidence="2 3">
    <name type="scientific">Simiduia agarivorans (strain DSM 21679 / JCM 13881 / BCRC 17597 / SA1)</name>
    <dbReference type="NCBI Taxonomy" id="1117647"/>
    <lineage>
        <taxon>Bacteria</taxon>
        <taxon>Pseudomonadati</taxon>
        <taxon>Pseudomonadota</taxon>
        <taxon>Gammaproteobacteria</taxon>
        <taxon>Cellvibrionales</taxon>
        <taxon>Cellvibrionaceae</taxon>
        <taxon>Simiduia</taxon>
    </lineage>
</organism>
<keyword evidence="2" id="KW-0378">Hydrolase</keyword>
<dbReference type="PANTHER" id="PTHR43736:SF4">
    <property type="entry name" value="SLR1690 PROTEIN"/>
    <property type="match status" value="1"/>
</dbReference>
<keyword evidence="3" id="KW-1185">Reference proteome</keyword>
<dbReference type="EMBL" id="CP003746">
    <property type="protein sequence ID" value="AFV00730.1"/>
    <property type="molecule type" value="Genomic_DNA"/>
</dbReference>
<dbReference type="InterPro" id="IPR054105">
    <property type="entry name" value="WHD_NrtR"/>
</dbReference>
<dbReference type="OrthoDB" id="542521at2"/>
<dbReference type="Gene3D" id="3.90.79.10">
    <property type="entry name" value="Nucleoside Triphosphate Pyrophosphohydrolase"/>
    <property type="match status" value="1"/>
</dbReference>
<dbReference type="Pfam" id="PF21906">
    <property type="entry name" value="WHD_NrtR"/>
    <property type="match status" value="1"/>
</dbReference>
<dbReference type="PROSITE" id="PS51462">
    <property type="entry name" value="NUDIX"/>
    <property type="match status" value="1"/>
</dbReference>
<feature type="domain" description="Nudix hydrolase" evidence="1">
    <location>
        <begin position="20"/>
        <end position="151"/>
    </location>
</feature>
<dbReference type="KEGG" id="saga:M5M_18005"/>
<dbReference type="STRING" id="1117647.M5M_18005"/>
<dbReference type="RefSeq" id="WP_015048882.1">
    <property type="nucleotide sequence ID" value="NC_018868.3"/>
</dbReference>
<dbReference type="GO" id="GO:0016787">
    <property type="term" value="F:hydrolase activity"/>
    <property type="evidence" value="ECO:0007669"/>
    <property type="project" value="UniProtKB-KW"/>
</dbReference>
<dbReference type="SUPFAM" id="SSF46785">
    <property type="entry name" value="Winged helix' DNA-binding domain"/>
    <property type="match status" value="1"/>
</dbReference>
<proteinExistence type="predicted"/>
<protein>
    <submittedName>
        <fullName evidence="2">Hydrolase, NUDIX family protein</fullName>
    </submittedName>
</protein>
<evidence type="ECO:0000313" key="2">
    <source>
        <dbReference type="EMBL" id="AFV00730.1"/>
    </source>
</evidence>
<gene>
    <name evidence="2" type="ordered locus">M5M_18005</name>
</gene>
<dbReference type="InterPro" id="IPR015797">
    <property type="entry name" value="NUDIX_hydrolase-like_dom_sf"/>
</dbReference>
<dbReference type="SUPFAM" id="SSF55811">
    <property type="entry name" value="Nudix"/>
    <property type="match status" value="1"/>
</dbReference>
<dbReference type="eggNOG" id="COG4111">
    <property type="taxonomic scope" value="Bacteria"/>
</dbReference>
<dbReference type="InterPro" id="IPR036390">
    <property type="entry name" value="WH_DNA-bd_sf"/>
</dbReference>
<dbReference type="CDD" id="cd18873">
    <property type="entry name" value="NUDIX_NadM_like"/>
    <property type="match status" value="1"/>
</dbReference>
<dbReference type="InterPro" id="IPR000086">
    <property type="entry name" value="NUDIX_hydrolase_dom"/>
</dbReference>